<sequence>MEDPETQIPLLIHTLTRTPPHLQSTAIQTYFLPSASFSHPFVRTGSWDLGNGLNSRWAISKVYRWYKILSPTIDVVVVSVAVDYGQTNTLHTFSTTDQSPIGSQVNGVDTRDTKALAKQGTAKTAYANIKQTFRIFPLPFYKADVELVVKLDLVWDRHWRRYYISRQTDLYDLVNTLKFLWVPIWLPVILWQYFVTVICILGAWVGWPVTLLEERWRVGVTGGREILSGKGHGEEKGERDGMVGEAAVVRFVDLKNGDD</sequence>
<feature type="transmembrane region" description="Helical" evidence="1">
    <location>
        <begin position="184"/>
        <end position="207"/>
    </location>
</feature>
<evidence type="ECO:0000313" key="4">
    <source>
        <dbReference type="Proteomes" id="UP000799302"/>
    </source>
</evidence>
<name>A0A6A6UH63_9PEZI</name>
<evidence type="ECO:0000313" key="3">
    <source>
        <dbReference type="EMBL" id="KAF2671150.1"/>
    </source>
</evidence>
<dbReference type="Pfam" id="PF24840">
    <property type="entry name" value="NTF2_SigF"/>
    <property type="match status" value="2"/>
</dbReference>
<reference evidence="3" key="1">
    <citation type="journal article" date="2020" name="Stud. Mycol.">
        <title>101 Dothideomycetes genomes: a test case for predicting lifestyles and emergence of pathogens.</title>
        <authorList>
            <person name="Haridas S."/>
            <person name="Albert R."/>
            <person name="Binder M."/>
            <person name="Bloem J."/>
            <person name="Labutti K."/>
            <person name="Salamov A."/>
            <person name="Andreopoulos B."/>
            <person name="Baker S."/>
            <person name="Barry K."/>
            <person name="Bills G."/>
            <person name="Bluhm B."/>
            <person name="Cannon C."/>
            <person name="Castanera R."/>
            <person name="Culley D."/>
            <person name="Daum C."/>
            <person name="Ezra D."/>
            <person name="Gonzalez J."/>
            <person name="Henrissat B."/>
            <person name="Kuo A."/>
            <person name="Liang C."/>
            <person name="Lipzen A."/>
            <person name="Lutzoni F."/>
            <person name="Magnuson J."/>
            <person name="Mondo S."/>
            <person name="Nolan M."/>
            <person name="Ohm R."/>
            <person name="Pangilinan J."/>
            <person name="Park H.-J."/>
            <person name="Ramirez L."/>
            <person name="Alfaro M."/>
            <person name="Sun H."/>
            <person name="Tritt A."/>
            <person name="Yoshinaga Y."/>
            <person name="Zwiers L.-H."/>
            <person name="Turgeon B."/>
            <person name="Goodwin S."/>
            <person name="Spatafora J."/>
            <person name="Crous P."/>
            <person name="Grigoriev I."/>
        </authorList>
    </citation>
    <scope>NUCLEOTIDE SEQUENCE</scope>
    <source>
        <strain evidence="3">CBS 115976</strain>
    </source>
</reference>
<keyword evidence="1" id="KW-0812">Transmembrane</keyword>
<dbReference type="PANTHER" id="PTHR35393">
    <property type="entry name" value="CHROMOSOME 1, WHOLE GENOME SHOTGUN SEQUENCE"/>
    <property type="match status" value="1"/>
</dbReference>
<dbReference type="AlphaFoldDB" id="A0A6A6UH63"/>
<gene>
    <name evidence="3" type="ORF">BT63DRAFT_438667</name>
</gene>
<dbReference type="Proteomes" id="UP000799302">
    <property type="component" value="Unassembled WGS sequence"/>
</dbReference>
<dbReference type="EMBL" id="MU004233">
    <property type="protein sequence ID" value="KAF2671150.1"/>
    <property type="molecule type" value="Genomic_DNA"/>
</dbReference>
<proteinExistence type="predicted"/>
<evidence type="ECO:0000256" key="1">
    <source>
        <dbReference type="SAM" id="Phobius"/>
    </source>
</evidence>
<feature type="domain" description="SigF-like NTF2-like" evidence="2">
    <location>
        <begin position="1"/>
        <end position="88"/>
    </location>
</feature>
<protein>
    <recommendedName>
        <fullName evidence="2">SigF-like NTF2-like domain-containing protein</fullName>
    </recommendedName>
</protein>
<keyword evidence="4" id="KW-1185">Reference proteome</keyword>
<evidence type="ECO:0000259" key="2">
    <source>
        <dbReference type="Pfam" id="PF24840"/>
    </source>
</evidence>
<organism evidence="3 4">
    <name type="scientific">Microthyrium microscopicum</name>
    <dbReference type="NCBI Taxonomy" id="703497"/>
    <lineage>
        <taxon>Eukaryota</taxon>
        <taxon>Fungi</taxon>
        <taxon>Dikarya</taxon>
        <taxon>Ascomycota</taxon>
        <taxon>Pezizomycotina</taxon>
        <taxon>Dothideomycetes</taxon>
        <taxon>Dothideomycetes incertae sedis</taxon>
        <taxon>Microthyriales</taxon>
        <taxon>Microthyriaceae</taxon>
        <taxon>Microthyrium</taxon>
    </lineage>
</organism>
<dbReference type="PANTHER" id="PTHR35393:SF1">
    <property type="entry name" value="SNOAL-LIKE DOMAIN-CONTAINING PROTEIN"/>
    <property type="match status" value="1"/>
</dbReference>
<keyword evidence="1" id="KW-0472">Membrane</keyword>
<dbReference type="InterPro" id="IPR057514">
    <property type="entry name" value="NTF2_SigF"/>
</dbReference>
<feature type="domain" description="SigF-like NTF2-like" evidence="2">
    <location>
        <begin position="123"/>
        <end position="204"/>
    </location>
</feature>
<keyword evidence="1" id="KW-1133">Transmembrane helix</keyword>
<dbReference type="OrthoDB" id="2344312at2759"/>
<accession>A0A6A6UH63</accession>